<feature type="coiled-coil region" evidence="1">
    <location>
        <begin position="671"/>
        <end position="722"/>
    </location>
</feature>
<organism evidence="3 4">
    <name type="scientific">Cladorrhinum samala</name>
    <dbReference type="NCBI Taxonomy" id="585594"/>
    <lineage>
        <taxon>Eukaryota</taxon>
        <taxon>Fungi</taxon>
        <taxon>Dikarya</taxon>
        <taxon>Ascomycota</taxon>
        <taxon>Pezizomycotina</taxon>
        <taxon>Sordariomycetes</taxon>
        <taxon>Sordariomycetidae</taxon>
        <taxon>Sordariales</taxon>
        <taxon>Podosporaceae</taxon>
        <taxon>Cladorrhinum</taxon>
    </lineage>
</organism>
<name>A0AAV9HTV3_9PEZI</name>
<gene>
    <name evidence="3" type="ORF">QBC42DRAFT_305028</name>
</gene>
<reference evidence="3" key="2">
    <citation type="submission" date="2023-06" db="EMBL/GenBank/DDBJ databases">
        <authorList>
            <consortium name="Lawrence Berkeley National Laboratory"/>
            <person name="Mondo S.J."/>
            <person name="Hensen N."/>
            <person name="Bonometti L."/>
            <person name="Westerberg I."/>
            <person name="Brannstrom I.O."/>
            <person name="Guillou S."/>
            <person name="Cros-Aarteil S."/>
            <person name="Calhoun S."/>
            <person name="Haridas S."/>
            <person name="Kuo A."/>
            <person name="Pangilinan J."/>
            <person name="Riley R."/>
            <person name="Labutti K."/>
            <person name="Andreopoulos B."/>
            <person name="Lipzen A."/>
            <person name="Chen C."/>
            <person name="Yanf M."/>
            <person name="Daum C."/>
            <person name="Ng V."/>
            <person name="Clum A."/>
            <person name="Steindorff A."/>
            <person name="Ohm R."/>
            <person name="Martin F."/>
            <person name="Silar P."/>
            <person name="Natvig D."/>
            <person name="Lalanne C."/>
            <person name="Gautier V."/>
            <person name="Ament-Velasquez S.L."/>
            <person name="Kruys A."/>
            <person name="Hutchinson M.I."/>
            <person name="Powell A.J."/>
            <person name="Barry K."/>
            <person name="Miller A.N."/>
            <person name="Grigoriev I.V."/>
            <person name="Debuchy R."/>
            <person name="Gladieux P."/>
            <person name="Thoren M.H."/>
            <person name="Johannesson H."/>
        </authorList>
    </citation>
    <scope>NUCLEOTIDE SEQUENCE</scope>
    <source>
        <strain evidence="3">PSN324</strain>
    </source>
</reference>
<feature type="compositionally biased region" description="Polar residues" evidence="2">
    <location>
        <begin position="303"/>
        <end position="319"/>
    </location>
</feature>
<evidence type="ECO:0000256" key="1">
    <source>
        <dbReference type="SAM" id="Coils"/>
    </source>
</evidence>
<reference evidence="3" key="1">
    <citation type="journal article" date="2023" name="Mol. Phylogenet. Evol.">
        <title>Genome-scale phylogeny and comparative genomics of the fungal order Sordariales.</title>
        <authorList>
            <person name="Hensen N."/>
            <person name="Bonometti L."/>
            <person name="Westerberg I."/>
            <person name="Brannstrom I.O."/>
            <person name="Guillou S."/>
            <person name="Cros-Aarteil S."/>
            <person name="Calhoun S."/>
            <person name="Haridas S."/>
            <person name="Kuo A."/>
            <person name="Mondo S."/>
            <person name="Pangilinan J."/>
            <person name="Riley R."/>
            <person name="LaButti K."/>
            <person name="Andreopoulos B."/>
            <person name="Lipzen A."/>
            <person name="Chen C."/>
            <person name="Yan M."/>
            <person name="Daum C."/>
            <person name="Ng V."/>
            <person name="Clum A."/>
            <person name="Steindorff A."/>
            <person name="Ohm R.A."/>
            <person name="Martin F."/>
            <person name="Silar P."/>
            <person name="Natvig D.O."/>
            <person name="Lalanne C."/>
            <person name="Gautier V."/>
            <person name="Ament-Velasquez S.L."/>
            <person name="Kruys A."/>
            <person name="Hutchinson M.I."/>
            <person name="Powell A.J."/>
            <person name="Barry K."/>
            <person name="Miller A.N."/>
            <person name="Grigoriev I.V."/>
            <person name="Debuchy R."/>
            <person name="Gladieux P."/>
            <person name="Hiltunen Thoren M."/>
            <person name="Johannesson H."/>
        </authorList>
    </citation>
    <scope>NUCLEOTIDE SEQUENCE</scope>
    <source>
        <strain evidence="3">PSN324</strain>
    </source>
</reference>
<sequence>MTEVMKHDHHKLAIARRDAVNRLQRDIKLSLGQKQNLPDMLMTAPLAINLLGQIKLLAFSDDALRIRLTEPQGGFQHLQRTSLSAAMIQIVDQSAGAFDSAEKNMRRIRLQANVMFGKNGRVQAIFACLQDPRMAKKNLLGSMAKFQSDMEDCAEWAKDTEAQFDALVRCAQEVNLAMSDEMTSTAEKQEQMRREEMKTKAASEIQNSAINVLKARVKDAATEFREARSQYQKENSKSEISAMASAAALGLGSSFNGLINATIGVFRETTRAAVEVVKVAGEVGKMAISHRRQASPSGGPGTRVTTANEHDGSATNQPPTVGIDPALLAAEELETQLSNLYCLLCGDSLWLVEGGGGSEISGYDRRFEAIEKGLGDFKSSHVLNARAILDEARSVVAAVLEDDSEMRKGGKDAGWWDMRLGRRQRRVKDLQHRATKLRSFAASQPGQGFAGSLDVPVQTSRPGDSAYTKIMRQRHQKLFITRIAMNDARSNLEKTAEMQQQVQAQIVEIARALKEFEHKGATLEDTKKILRRAMDAMVAFQDQVRQLTDFFNVIASIISVVCKSHAEQYLQTIEEGVDRGNGGGADIFAIAYSEQQLRIIRETLVTLRGHFSFVVSSTSLYQEIATAHINPCIRMAANLPLSVSPAQQDLAKQQLKDATDKSSEAIKMLAQKQMEAYHNELDKRVSEIEDEMAALGLPPSELADEEENLRAVEEGVKEAGDEIAEDAKWAADLFEDITADIWRHNV</sequence>
<comment type="caution">
    <text evidence="3">The sequence shown here is derived from an EMBL/GenBank/DDBJ whole genome shotgun (WGS) entry which is preliminary data.</text>
</comment>
<dbReference type="EMBL" id="MU864962">
    <property type="protein sequence ID" value="KAK4463239.1"/>
    <property type="molecule type" value="Genomic_DNA"/>
</dbReference>
<feature type="region of interest" description="Disordered" evidence="2">
    <location>
        <begin position="289"/>
        <end position="319"/>
    </location>
</feature>
<dbReference type="PANTHER" id="PTHR33488">
    <property type="entry name" value="ZGC:162509"/>
    <property type="match status" value="1"/>
</dbReference>
<evidence type="ECO:0000256" key="2">
    <source>
        <dbReference type="SAM" id="MobiDB-lite"/>
    </source>
</evidence>
<dbReference type="PANTHER" id="PTHR33488:SF2">
    <property type="entry name" value="EARLY ENDOSOME ANTIGEN 1-LIKE"/>
    <property type="match status" value="1"/>
</dbReference>
<proteinExistence type="predicted"/>
<dbReference type="AlphaFoldDB" id="A0AAV9HTV3"/>
<evidence type="ECO:0000313" key="4">
    <source>
        <dbReference type="Proteomes" id="UP001321749"/>
    </source>
</evidence>
<keyword evidence="1" id="KW-0175">Coiled coil</keyword>
<accession>A0AAV9HTV3</accession>
<evidence type="ECO:0000313" key="3">
    <source>
        <dbReference type="EMBL" id="KAK4463239.1"/>
    </source>
</evidence>
<feature type="coiled-coil region" evidence="1">
    <location>
        <begin position="210"/>
        <end position="237"/>
    </location>
</feature>
<dbReference type="Proteomes" id="UP001321749">
    <property type="component" value="Unassembled WGS sequence"/>
</dbReference>
<protein>
    <submittedName>
        <fullName evidence="3">Uncharacterized protein</fullName>
    </submittedName>
</protein>
<keyword evidence="4" id="KW-1185">Reference proteome</keyword>